<dbReference type="CDD" id="cd00143">
    <property type="entry name" value="PP2Cc"/>
    <property type="match status" value="1"/>
</dbReference>
<dbReference type="SUPFAM" id="SSF81606">
    <property type="entry name" value="PP2C-like"/>
    <property type="match status" value="1"/>
</dbReference>
<evidence type="ECO:0000259" key="1">
    <source>
        <dbReference type="PROSITE" id="PS51746"/>
    </source>
</evidence>
<accession>A0A2V2N381</accession>
<gene>
    <name evidence="2" type="ORF">DLD82_08740</name>
</gene>
<dbReference type="InterPro" id="IPR036457">
    <property type="entry name" value="PPM-type-like_dom_sf"/>
</dbReference>
<dbReference type="RefSeq" id="WP_109940734.1">
    <property type="nucleotide sequence ID" value="NZ_CP176366.1"/>
</dbReference>
<dbReference type="Pfam" id="PF13672">
    <property type="entry name" value="PP2C_2"/>
    <property type="match status" value="1"/>
</dbReference>
<feature type="domain" description="PPM-type phosphatase" evidence="1">
    <location>
        <begin position="9"/>
        <end position="259"/>
    </location>
</feature>
<keyword evidence="3" id="KW-1185">Reference proteome</keyword>
<dbReference type="AlphaFoldDB" id="A0A2V2N381"/>
<dbReference type="EMBL" id="QGMZ01000016">
    <property type="protein sequence ID" value="PWR74654.1"/>
    <property type="molecule type" value="Genomic_DNA"/>
</dbReference>
<dbReference type="Proteomes" id="UP000245934">
    <property type="component" value="Unassembled WGS sequence"/>
</dbReference>
<organism evidence="2 3">
    <name type="scientific">Methanospirillum stamsii</name>
    <dbReference type="NCBI Taxonomy" id="1277351"/>
    <lineage>
        <taxon>Archaea</taxon>
        <taxon>Methanobacteriati</taxon>
        <taxon>Methanobacteriota</taxon>
        <taxon>Stenosarchaea group</taxon>
        <taxon>Methanomicrobia</taxon>
        <taxon>Methanomicrobiales</taxon>
        <taxon>Methanospirillaceae</taxon>
        <taxon>Methanospirillum</taxon>
    </lineage>
</organism>
<dbReference type="InterPro" id="IPR001932">
    <property type="entry name" value="PPM-type_phosphatase-like_dom"/>
</dbReference>
<name>A0A2V2N381_9EURY</name>
<dbReference type="SMART" id="SM00331">
    <property type="entry name" value="PP2C_SIG"/>
    <property type="match status" value="1"/>
</dbReference>
<proteinExistence type="predicted"/>
<dbReference type="GeneID" id="97608097"/>
<sequence>MIKIKQKIEAFYFSNKGGIRTNNEDGLIIPGTLISDLSMKIPESYRGEVTNAIFCVADGIGGEQKGEVASEIVLTYFRDHFSEITDEESFAKVAYDAKEQLEEYAKKNPESSNLGCTMAGIVIKNDQALIFNIGDCRVYRINGRFFERITKDHSVVQHLLEEGVITEDEMRSHPRKNIVTSSVSGDGIPNSIKVWFKSFTIRDQDMFFLCSDGVWECFSQDELEMIFQKYTGYAFCEKILVAALARQSSDNVTAILVSTSAVSS</sequence>
<comment type="caution">
    <text evidence="2">The sequence shown here is derived from an EMBL/GenBank/DDBJ whole genome shotgun (WGS) entry which is preliminary data.</text>
</comment>
<dbReference type="PROSITE" id="PS51746">
    <property type="entry name" value="PPM_2"/>
    <property type="match status" value="1"/>
</dbReference>
<dbReference type="GO" id="GO:0004722">
    <property type="term" value="F:protein serine/threonine phosphatase activity"/>
    <property type="evidence" value="ECO:0007669"/>
    <property type="project" value="InterPro"/>
</dbReference>
<dbReference type="OrthoDB" id="198002at2157"/>
<dbReference type="PANTHER" id="PTHR47992">
    <property type="entry name" value="PROTEIN PHOSPHATASE"/>
    <property type="match status" value="1"/>
</dbReference>
<dbReference type="Gene3D" id="3.60.40.10">
    <property type="entry name" value="PPM-type phosphatase domain"/>
    <property type="match status" value="1"/>
</dbReference>
<evidence type="ECO:0000313" key="3">
    <source>
        <dbReference type="Proteomes" id="UP000245934"/>
    </source>
</evidence>
<evidence type="ECO:0000313" key="2">
    <source>
        <dbReference type="EMBL" id="PWR74654.1"/>
    </source>
</evidence>
<dbReference type="SMART" id="SM00332">
    <property type="entry name" value="PP2Cc"/>
    <property type="match status" value="1"/>
</dbReference>
<protein>
    <submittedName>
        <fullName evidence="2">Serine/threonine-protein phosphatase</fullName>
    </submittedName>
</protein>
<reference evidence="2 3" key="1">
    <citation type="submission" date="2018-05" db="EMBL/GenBank/DDBJ databases">
        <title>Draft genome of Methanospirillum stamsii Pt1.</title>
        <authorList>
            <person name="Dueholm M.S."/>
            <person name="Nielsen P.H."/>
            <person name="Bakmann L.F."/>
            <person name="Otzen D.E."/>
        </authorList>
    </citation>
    <scope>NUCLEOTIDE SEQUENCE [LARGE SCALE GENOMIC DNA]</scope>
    <source>
        <strain evidence="2 3">Pt1</strain>
    </source>
</reference>
<dbReference type="InterPro" id="IPR015655">
    <property type="entry name" value="PP2C"/>
</dbReference>